<evidence type="ECO:0008006" key="4">
    <source>
        <dbReference type="Google" id="ProtNLM"/>
    </source>
</evidence>
<evidence type="ECO:0000313" key="2">
    <source>
        <dbReference type="EMBL" id="PPJ60511.1"/>
    </source>
</evidence>
<evidence type="ECO:0000256" key="1">
    <source>
        <dbReference type="SAM" id="SignalP"/>
    </source>
</evidence>
<feature type="chain" id="PRO_5015779010" description="Hydrophobin" evidence="1">
    <location>
        <begin position="20"/>
        <end position="131"/>
    </location>
</feature>
<reference evidence="3" key="1">
    <citation type="journal article" date="2017" name="bioRxiv">
        <title>Conservation of a gene cluster reveals novel cercosporin biosynthetic mechanisms and extends production to the genus Colletotrichum.</title>
        <authorList>
            <person name="de Jonge R."/>
            <person name="Ebert M.K."/>
            <person name="Huitt-Roehl C.R."/>
            <person name="Pal P."/>
            <person name="Suttle J.C."/>
            <person name="Spanner R.E."/>
            <person name="Neubauer J.D."/>
            <person name="Jurick W.M.II."/>
            <person name="Stott K.A."/>
            <person name="Secor G.A."/>
            <person name="Thomma B.P.H.J."/>
            <person name="Van de Peer Y."/>
            <person name="Townsend C.A."/>
            <person name="Bolton M.D."/>
        </authorList>
    </citation>
    <scope>NUCLEOTIDE SEQUENCE [LARGE SCALE GENOMIC DNA]</scope>
    <source>
        <strain evidence="3">CBS538.71</strain>
    </source>
</reference>
<keyword evidence="1" id="KW-0732">Signal</keyword>
<protein>
    <recommendedName>
        <fullName evidence="4">Hydrophobin</fullName>
    </recommendedName>
</protein>
<comment type="caution">
    <text evidence="2">The sequence shown here is derived from an EMBL/GenBank/DDBJ whole genome shotgun (WGS) entry which is preliminary data.</text>
</comment>
<organism evidence="2 3">
    <name type="scientific">Cercospora berteroae</name>
    <dbReference type="NCBI Taxonomy" id="357750"/>
    <lineage>
        <taxon>Eukaryota</taxon>
        <taxon>Fungi</taxon>
        <taxon>Dikarya</taxon>
        <taxon>Ascomycota</taxon>
        <taxon>Pezizomycotina</taxon>
        <taxon>Dothideomycetes</taxon>
        <taxon>Dothideomycetidae</taxon>
        <taxon>Mycosphaerellales</taxon>
        <taxon>Mycosphaerellaceae</taxon>
        <taxon>Cercospora</taxon>
    </lineage>
</organism>
<dbReference type="EMBL" id="PNEN01000266">
    <property type="protein sequence ID" value="PPJ60511.1"/>
    <property type="molecule type" value="Genomic_DNA"/>
</dbReference>
<proteinExistence type="predicted"/>
<sequence>MQLTNFAFAIGLWSSLATAQLAARLSIAAPNPDSIAEQAYCQCVGTARPDDAIPDDLPNKEVSVTACNAYSGILFDVDGFPQCQGIDPTAVSGVAAFCASYGVIGAKGARCCTGGQAYKDCTVVIAGPNER</sequence>
<gene>
    <name evidence="2" type="ORF">CBER1_03156</name>
</gene>
<keyword evidence="3" id="KW-1185">Reference proteome</keyword>
<accession>A0A2S6CLC7</accession>
<dbReference type="AlphaFoldDB" id="A0A2S6CLC7"/>
<dbReference type="Proteomes" id="UP000237631">
    <property type="component" value="Unassembled WGS sequence"/>
</dbReference>
<feature type="signal peptide" evidence="1">
    <location>
        <begin position="1"/>
        <end position="19"/>
    </location>
</feature>
<name>A0A2S6CLC7_9PEZI</name>
<dbReference type="OrthoDB" id="10273250at2759"/>
<evidence type="ECO:0000313" key="3">
    <source>
        <dbReference type="Proteomes" id="UP000237631"/>
    </source>
</evidence>